<dbReference type="HOGENOM" id="CLU_994314_0_0_1"/>
<organism evidence="3 4">
    <name type="scientific">Nematocida parisii (strain ERTm3)</name>
    <name type="common">Nematode killer fungus</name>
    <dbReference type="NCBI Taxonomy" id="935791"/>
    <lineage>
        <taxon>Eukaryota</taxon>
        <taxon>Fungi</taxon>
        <taxon>Fungi incertae sedis</taxon>
        <taxon>Microsporidia</taxon>
        <taxon>Nematocida</taxon>
    </lineage>
</organism>
<name>I3EDU7_NEMP3</name>
<keyword evidence="4" id="KW-1185">Reference proteome</keyword>
<feature type="chain" id="PRO_5003670473" description="Ricin B lectin domain-containing protein" evidence="1">
    <location>
        <begin position="21"/>
        <end position="276"/>
    </location>
</feature>
<dbReference type="SUPFAM" id="SSF50370">
    <property type="entry name" value="Ricin B-like lectins"/>
    <property type="match status" value="1"/>
</dbReference>
<evidence type="ECO:0000256" key="1">
    <source>
        <dbReference type="SAM" id="SignalP"/>
    </source>
</evidence>
<feature type="domain" description="Ricin B lectin" evidence="2">
    <location>
        <begin position="158"/>
        <end position="236"/>
    </location>
</feature>
<evidence type="ECO:0000313" key="3">
    <source>
        <dbReference type="EMBL" id="EIJ87394.1"/>
    </source>
</evidence>
<feature type="signal peptide" evidence="1">
    <location>
        <begin position="1"/>
        <end position="20"/>
    </location>
</feature>
<sequence>MIITIYTILVLSMYFGIGSAEICYDKRANIKQGKKDEVYLDMDRAGEWPRNREGKQNSDSLCAPGFICLPNRTTEPAKRNPLKRKRIPLVMKNSNFKTKRSKRRDDSGCLGLDRYNEVGIQSAETKLYLGACSNCTGTASAKYTTIGMVYTTFNNEEAKWKFIPEKGKCTIKSVHTGKYLSRCDNCAPMIQNIPMVALFREAIDDNTNDDMWVVTRKTDGNYVFKSASNGGYLGVCERCLAQHSVVNVAATIFNTGPDQSFVAWSVNIDPETEMYA</sequence>
<accession>I3EDU7</accession>
<dbReference type="Proteomes" id="UP000002872">
    <property type="component" value="Unassembled WGS sequence"/>
</dbReference>
<dbReference type="AlphaFoldDB" id="I3EDU7"/>
<proteinExistence type="predicted"/>
<dbReference type="Pfam" id="PF14200">
    <property type="entry name" value="RicinB_lectin_2"/>
    <property type="match status" value="1"/>
</dbReference>
<dbReference type="Gene3D" id="2.80.10.50">
    <property type="match status" value="1"/>
</dbReference>
<evidence type="ECO:0000259" key="2">
    <source>
        <dbReference type="Pfam" id="PF14200"/>
    </source>
</evidence>
<keyword evidence="1" id="KW-0732">Signal</keyword>
<dbReference type="InterPro" id="IPR000772">
    <property type="entry name" value="Ricin_B_lectin"/>
</dbReference>
<dbReference type="EMBL" id="GL870883">
    <property type="protein sequence ID" value="EIJ87394.1"/>
    <property type="molecule type" value="Genomic_DNA"/>
</dbReference>
<dbReference type="OrthoDB" id="2187446at2759"/>
<dbReference type="InParanoid" id="I3EDU7"/>
<gene>
    <name evidence="3" type="ORF">NEQG_02517</name>
</gene>
<protein>
    <recommendedName>
        <fullName evidence="2">Ricin B lectin domain-containing protein</fullName>
    </recommendedName>
</protein>
<dbReference type="VEuPathDB" id="MicrosporidiaDB:NEQG_02517"/>
<dbReference type="OMA" id="CDNCAPM"/>
<dbReference type="InterPro" id="IPR035992">
    <property type="entry name" value="Ricin_B-like_lectins"/>
</dbReference>
<dbReference type="CDD" id="cd00161">
    <property type="entry name" value="beta-trefoil_Ricin-like"/>
    <property type="match status" value="1"/>
</dbReference>
<evidence type="ECO:0000313" key="4">
    <source>
        <dbReference type="Proteomes" id="UP000002872"/>
    </source>
</evidence>
<reference evidence="3" key="1">
    <citation type="submission" date="2011-01" db="EMBL/GenBank/DDBJ databases">
        <title>The Genome Sequence of Nematocida parisii strain ERTm3.</title>
        <authorList>
            <consortium name="The Broad Institute Genome Sequencing Platform"/>
            <consortium name="The Broad Institute Genome Sequencing Center for Infectious Disease"/>
            <person name="Cuomo C."/>
            <person name="Troemel E."/>
            <person name="Young S.K."/>
            <person name="Zeng Q."/>
            <person name="Gargeya S."/>
            <person name="Fitzgerald M."/>
            <person name="Haas B."/>
            <person name="Abouelleil A."/>
            <person name="Alvarado L."/>
            <person name="Arachchi H.M."/>
            <person name="Berlin A."/>
            <person name="Chapman S.B."/>
            <person name="Gearin G."/>
            <person name="Goldberg J."/>
            <person name="Griggs A."/>
            <person name="Gujja S."/>
            <person name="Hansen M."/>
            <person name="Heiman D."/>
            <person name="Howarth C."/>
            <person name="Larimer J."/>
            <person name="Lui A."/>
            <person name="MacDonald P.J.P."/>
            <person name="McCowen C."/>
            <person name="Montmayeur A."/>
            <person name="Murphy C."/>
            <person name="Neiman D."/>
            <person name="Pearson M."/>
            <person name="Priest M."/>
            <person name="Roberts A."/>
            <person name="Saif S."/>
            <person name="Shea T."/>
            <person name="Sisk P."/>
            <person name="Stolte C."/>
            <person name="Sykes S."/>
            <person name="Wortman J."/>
            <person name="Nusbaum C."/>
            <person name="Birren B."/>
        </authorList>
    </citation>
    <scope>NUCLEOTIDE SEQUENCE</scope>
    <source>
        <strain evidence="3">ERTm3</strain>
    </source>
</reference>